<sequence>MEEEIAQVEKQIVRSPQKIRDNIEKKNLRYQQFEKELQEFSNTLKVYDYRLDEYGETAKSFESIFKFALVIAPRAEELNQLQELRNEMNETRVERERDLARLKKETTSLMVEMKRVNQRLSAAKQELEKRQGQVAQTRREAEGKLEVVRNKQQHNKDSLSKLQEELKTIEDDIDSKKKHFLQQLEQISSKMEHLTQKHANFCQNVVCTLDGNKRTV</sequence>
<evidence type="ECO:0000313" key="2">
    <source>
        <dbReference type="EMBL" id="ETO27263.1"/>
    </source>
</evidence>
<accession>X6NMV2</accession>
<feature type="coiled-coil region" evidence="1">
    <location>
        <begin position="74"/>
        <end position="197"/>
    </location>
</feature>
<name>X6NMV2_RETFI</name>
<evidence type="ECO:0000256" key="1">
    <source>
        <dbReference type="SAM" id="Coils"/>
    </source>
</evidence>
<organism evidence="2 3">
    <name type="scientific">Reticulomyxa filosa</name>
    <dbReference type="NCBI Taxonomy" id="46433"/>
    <lineage>
        <taxon>Eukaryota</taxon>
        <taxon>Sar</taxon>
        <taxon>Rhizaria</taxon>
        <taxon>Retaria</taxon>
        <taxon>Foraminifera</taxon>
        <taxon>Monothalamids</taxon>
        <taxon>Reticulomyxidae</taxon>
        <taxon>Reticulomyxa</taxon>
    </lineage>
</organism>
<reference evidence="2 3" key="1">
    <citation type="journal article" date="2013" name="Curr. Biol.">
        <title>The Genome of the Foraminiferan Reticulomyxa filosa.</title>
        <authorList>
            <person name="Glockner G."/>
            <person name="Hulsmann N."/>
            <person name="Schleicher M."/>
            <person name="Noegel A.A."/>
            <person name="Eichinger L."/>
            <person name="Gallinger C."/>
            <person name="Pawlowski J."/>
            <person name="Sierra R."/>
            <person name="Euteneuer U."/>
            <person name="Pillet L."/>
            <person name="Moustafa A."/>
            <person name="Platzer M."/>
            <person name="Groth M."/>
            <person name="Szafranski K."/>
            <person name="Schliwa M."/>
        </authorList>
    </citation>
    <scope>NUCLEOTIDE SEQUENCE [LARGE SCALE GENOMIC DNA]</scope>
</reference>
<keyword evidence="3" id="KW-1185">Reference proteome</keyword>
<dbReference type="EMBL" id="ASPP01007366">
    <property type="protein sequence ID" value="ETO27263.1"/>
    <property type="molecule type" value="Genomic_DNA"/>
</dbReference>
<evidence type="ECO:0000313" key="3">
    <source>
        <dbReference type="Proteomes" id="UP000023152"/>
    </source>
</evidence>
<dbReference type="Proteomes" id="UP000023152">
    <property type="component" value="Unassembled WGS sequence"/>
</dbReference>
<dbReference type="AlphaFoldDB" id="X6NMV2"/>
<protein>
    <submittedName>
        <fullName evidence="2">Uncharacterized protein</fullName>
    </submittedName>
</protein>
<gene>
    <name evidence="2" type="ORF">RFI_09869</name>
</gene>
<comment type="caution">
    <text evidence="2">The sequence shown here is derived from an EMBL/GenBank/DDBJ whole genome shotgun (WGS) entry which is preliminary data.</text>
</comment>
<proteinExistence type="predicted"/>
<keyword evidence="1" id="KW-0175">Coiled coil</keyword>